<keyword evidence="3" id="KW-1185">Reference proteome</keyword>
<proteinExistence type="predicted"/>
<feature type="transmembrane region" description="Helical" evidence="1">
    <location>
        <begin position="12"/>
        <end position="36"/>
    </location>
</feature>
<keyword evidence="1" id="KW-0812">Transmembrane</keyword>
<organism evidence="2 3">
    <name type="scientific">Pseudorhizobium flavum</name>
    <dbReference type="NCBI Taxonomy" id="1335061"/>
    <lineage>
        <taxon>Bacteria</taxon>
        <taxon>Pseudomonadati</taxon>
        <taxon>Pseudomonadota</taxon>
        <taxon>Alphaproteobacteria</taxon>
        <taxon>Hyphomicrobiales</taxon>
        <taxon>Rhizobiaceae</taxon>
        <taxon>Rhizobium/Agrobacterium group</taxon>
        <taxon>Pseudorhizobium</taxon>
    </lineage>
</organism>
<dbReference type="EMBL" id="JACHEJ010000002">
    <property type="protein sequence ID" value="MBB6179006.1"/>
    <property type="molecule type" value="Genomic_DNA"/>
</dbReference>
<reference evidence="2 3" key="1">
    <citation type="submission" date="2020-08" db="EMBL/GenBank/DDBJ databases">
        <title>Genomic Encyclopedia of Type Strains, Phase IV (KMG-IV): sequencing the most valuable type-strain genomes for metagenomic binning, comparative biology and taxonomic classification.</title>
        <authorList>
            <person name="Goeker M."/>
        </authorList>
    </citation>
    <scope>NUCLEOTIDE SEQUENCE [LARGE SCALE GENOMIC DNA]</scope>
    <source>
        <strain evidence="2 3">DSM 102134</strain>
    </source>
</reference>
<gene>
    <name evidence="2" type="ORF">HNQ75_000960</name>
</gene>
<dbReference type="AlphaFoldDB" id="A0A7W9YXR0"/>
<keyword evidence="1" id="KW-0472">Membrane</keyword>
<keyword evidence="1" id="KW-1133">Transmembrane helix</keyword>
<evidence type="ECO:0000313" key="3">
    <source>
        <dbReference type="Proteomes" id="UP000535501"/>
    </source>
</evidence>
<evidence type="ECO:0000313" key="2">
    <source>
        <dbReference type="EMBL" id="MBB6179006.1"/>
    </source>
</evidence>
<accession>A0A7W9YXR0</accession>
<name>A0A7W9YXR0_9HYPH</name>
<dbReference type="Proteomes" id="UP000535501">
    <property type="component" value="Unassembled WGS sequence"/>
</dbReference>
<protein>
    <submittedName>
        <fullName evidence="2">Uncharacterized protein</fullName>
    </submittedName>
</protein>
<sequence length="37" mass="4066">MTDNPNKMPKWLLYSLIGKGLLVTLITAAILAYAFLA</sequence>
<evidence type="ECO:0000256" key="1">
    <source>
        <dbReference type="SAM" id="Phobius"/>
    </source>
</evidence>
<comment type="caution">
    <text evidence="2">The sequence shown here is derived from an EMBL/GenBank/DDBJ whole genome shotgun (WGS) entry which is preliminary data.</text>
</comment>